<dbReference type="VEuPathDB" id="TriTrypDB:TEOVI_000214600"/>
<sequence>MLERRALMNANVHIQADLCCRRSDLGRCVIQCFVTPKRLCSTRSRSNTTSGTRDIRITAGDDTANASATLGIQRGDKDAATRESYDARVQYSHHQGADKRVMSRKESSTAFGVNGTAKATSRVSYSLDRNHMGNKFLRKLTDLETAGLSRPSATSQVARRHNRAAEQKVLGERKKMLVFRDVGMDLDKPILSRDVFLVLKYFRYGIEYAVDNELERMLRYFNEHALNELKIIQNSKLMRGPAALSQKKVRTVCESLGFDTVPFFPTLKAARVSQYCSLNEEAEKRLCILMKQKTFFNNTAELTEESLGKLYLNRSFDETDTQQLTEISRVMFRRPAVVIYSQLGQKLGAQADLEWRRLAYSVLNPKLLSYLPKENAKGEGHVNSEEAQHGRGLRRCRNETLACPVDRNMPISVLSLRSMDVYKYRWVHKLYVRRFAGSLFPTATGAESSDDRSLLNGFITSSSTFVGSKLLVPFYKSVGLRNYLSPHVILVDHEGVIRWVSGGCPDDYEKESFPTLLRQLEDEYRLAAR</sequence>
<evidence type="ECO:0000313" key="2">
    <source>
        <dbReference type="Proteomes" id="UP000195570"/>
    </source>
</evidence>
<proteinExistence type="predicted"/>
<dbReference type="GeneID" id="92376086"/>
<dbReference type="RefSeq" id="XP_067081358.1">
    <property type="nucleotide sequence ID" value="XM_067225257.1"/>
</dbReference>
<name>A0A1G4IEB8_TRYEQ</name>
<evidence type="ECO:0000313" key="1">
    <source>
        <dbReference type="EMBL" id="SCU70572.1"/>
    </source>
</evidence>
<organism evidence="1 2">
    <name type="scientific">Trypanosoma equiperdum</name>
    <dbReference type="NCBI Taxonomy" id="5694"/>
    <lineage>
        <taxon>Eukaryota</taxon>
        <taxon>Discoba</taxon>
        <taxon>Euglenozoa</taxon>
        <taxon>Kinetoplastea</taxon>
        <taxon>Metakinetoplastina</taxon>
        <taxon>Trypanosomatida</taxon>
        <taxon>Trypanosomatidae</taxon>
        <taxon>Trypanosoma</taxon>
    </lineage>
</organism>
<accession>A0A1G4IEB8</accession>
<dbReference type="Proteomes" id="UP000195570">
    <property type="component" value="Unassembled WGS sequence"/>
</dbReference>
<keyword evidence="2" id="KW-1185">Reference proteome</keyword>
<dbReference type="EMBL" id="CZPT02001483">
    <property type="protein sequence ID" value="SCU70572.1"/>
    <property type="molecule type" value="Genomic_DNA"/>
</dbReference>
<protein>
    <submittedName>
        <fullName evidence="1">Uncharacterized protein</fullName>
    </submittedName>
</protein>
<dbReference type="AlphaFoldDB" id="A0A1G4IEB8"/>
<comment type="caution">
    <text evidence="1">The sequence shown here is derived from an EMBL/GenBank/DDBJ whole genome shotgun (WGS) entry which is preliminary data.</text>
</comment>
<reference evidence="1" key="1">
    <citation type="submission" date="2016-09" db="EMBL/GenBank/DDBJ databases">
        <authorList>
            <person name="Hebert L."/>
            <person name="Moumen B."/>
        </authorList>
    </citation>
    <scope>NUCLEOTIDE SEQUENCE [LARGE SCALE GENOMIC DNA]</scope>
    <source>
        <strain evidence="1">OVI</strain>
    </source>
</reference>
<gene>
    <name evidence="1" type="ORF">TEOVI_000214600</name>
</gene>